<dbReference type="OrthoDB" id="10028886at2759"/>
<dbReference type="SUPFAM" id="SSF52047">
    <property type="entry name" value="RNI-like"/>
    <property type="match status" value="1"/>
</dbReference>
<gene>
    <name evidence="1" type="ORF">EPUS_01839</name>
</gene>
<dbReference type="eggNOG" id="ENOG502QSK1">
    <property type="taxonomic scope" value="Eukaryota"/>
</dbReference>
<evidence type="ECO:0000313" key="1">
    <source>
        <dbReference type="EMBL" id="ERF69510.1"/>
    </source>
</evidence>
<dbReference type="Gene3D" id="3.80.10.10">
    <property type="entry name" value="Ribonuclease Inhibitor"/>
    <property type="match status" value="2"/>
</dbReference>
<dbReference type="AlphaFoldDB" id="U1HH63"/>
<dbReference type="InterPro" id="IPR032675">
    <property type="entry name" value="LRR_dom_sf"/>
</dbReference>
<dbReference type="GO" id="GO:0031146">
    <property type="term" value="P:SCF-dependent proteasomal ubiquitin-dependent protein catabolic process"/>
    <property type="evidence" value="ECO:0007669"/>
    <property type="project" value="TreeGrafter"/>
</dbReference>
<protein>
    <recommendedName>
        <fullName evidence="3">F-box domain-containing protein</fullName>
    </recommendedName>
</protein>
<accession>U1HH63</accession>
<evidence type="ECO:0008006" key="3">
    <source>
        <dbReference type="Google" id="ProtNLM"/>
    </source>
</evidence>
<keyword evidence="2" id="KW-1185">Reference proteome</keyword>
<dbReference type="PANTHER" id="PTHR13318:SF95">
    <property type="entry name" value="F-BOX PROTEIN YLR352W"/>
    <property type="match status" value="1"/>
</dbReference>
<dbReference type="HOGENOM" id="CLU_036208_0_0_1"/>
<dbReference type="GO" id="GO:0019005">
    <property type="term" value="C:SCF ubiquitin ligase complex"/>
    <property type="evidence" value="ECO:0007669"/>
    <property type="project" value="TreeGrafter"/>
</dbReference>
<dbReference type="GeneID" id="19236894"/>
<dbReference type="PANTHER" id="PTHR13318">
    <property type="entry name" value="PARTNER OF PAIRED, ISOFORM B-RELATED"/>
    <property type="match status" value="1"/>
</dbReference>
<dbReference type="OMA" id="KWALLWR"/>
<evidence type="ECO:0000313" key="2">
    <source>
        <dbReference type="Proteomes" id="UP000019373"/>
    </source>
</evidence>
<proteinExistence type="predicted"/>
<name>U1HH63_ENDPU</name>
<reference evidence="2" key="1">
    <citation type="journal article" date="2014" name="BMC Genomics">
        <title>Genome characteristics reveal the impact of lichenization on lichen-forming fungus Endocarpon pusillum Hedwig (Verrucariales, Ascomycota).</title>
        <authorList>
            <person name="Wang Y.-Y."/>
            <person name="Liu B."/>
            <person name="Zhang X.-Y."/>
            <person name="Zhou Q.-M."/>
            <person name="Zhang T."/>
            <person name="Li H."/>
            <person name="Yu Y.-F."/>
            <person name="Zhang X.-L."/>
            <person name="Hao X.-Y."/>
            <person name="Wang M."/>
            <person name="Wang L."/>
            <person name="Wei J.-C."/>
        </authorList>
    </citation>
    <scope>NUCLEOTIDE SEQUENCE [LARGE SCALE GENOMIC DNA]</scope>
    <source>
        <strain evidence="2">Z07020 / HMAS-L-300199</strain>
    </source>
</reference>
<organism evidence="1 2">
    <name type="scientific">Endocarpon pusillum (strain Z07020 / HMAS-L-300199)</name>
    <name type="common">Lichen-forming fungus</name>
    <dbReference type="NCBI Taxonomy" id="1263415"/>
    <lineage>
        <taxon>Eukaryota</taxon>
        <taxon>Fungi</taxon>
        <taxon>Dikarya</taxon>
        <taxon>Ascomycota</taxon>
        <taxon>Pezizomycotina</taxon>
        <taxon>Eurotiomycetes</taxon>
        <taxon>Chaetothyriomycetidae</taxon>
        <taxon>Verrucariales</taxon>
        <taxon>Verrucariaceae</taxon>
        <taxon>Endocarpon</taxon>
    </lineage>
</organism>
<dbReference type="RefSeq" id="XP_007804767.1">
    <property type="nucleotide sequence ID" value="XM_007806576.1"/>
</dbReference>
<sequence>MPVRHLPEEILILIFEELGRRRDFPTLFGCALSSVSFSEPALKIMYRINEQSPLITETDELENLRRRQPGNFDIKSAQQESQLRKWALLWRSIIRSSLSATYKPYCLYIRSLNLDNLKDLLQEGKFSGKIEQDFFAGELQDFHLRTELICTQPTKNRHKIRLVVDFMPILHAVGEAITKKTMLLEELRGPISKEFLPQWIRRLPRLQVLHLQQGHVLTAEAQNAIRENCPSFRSLELYAWTEAKADEHLAALLSTTSGWQNFELYSGSDIGRMSLTAMNHHASTLTSIKLMGLNDDGVRSLGCLKECTALQKLELEAARSFVQLEDLENDAFLKIVAWLNNCCDLKELALNNFYDGPAILAETLATRKFTLTSLSLNKYIASGDKAVAFHAAISEQLSLQRVYLNGDGEDTTNEELQVLVNALSRLSCLQVLDLNQMSDNFKDHHITTLALNLPSLETFYPSGSAITDSVFQALAGLKNLRDMQFCGVTHFTATGIADFIWTLDSTTNSGLTLGLWAVDADHMLSSDAEAFLQELISTRLNGRFWVTSCGEDSDFESESD</sequence>
<dbReference type="EMBL" id="KE721402">
    <property type="protein sequence ID" value="ERF69510.1"/>
    <property type="molecule type" value="Genomic_DNA"/>
</dbReference>
<dbReference type="Proteomes" id="UP000019373">
    <property type="component" value="Unassembled WGS sequence"/>
</dbReference>